<keyword evidence="2" id="KW-0472">Membrane</keyword>
<dbReference type="GO" id="GO:1903189">
    <property type="term" value="P:glyoxal metabolic process"/>
    <property type="evidence" value="ECO:0007669"/>
    <property type="project" value="TreeGrafter"/>
</dbReference>
<dbReference type="PANTHER" id="PTHR48094:SF12">
    <property type="entry name" value="PARKINSON DISEASE PROTEIN 7 HOMOLOG"/>
    <property type="match status" value="1"/>
</dbReference>
<keyword evidence="2" id="KW-0812">Transmembrane</keyword>
<sequence length="335" mass="34629">MGLCIGMAISPVSTTSLYAPVNSVAVVPATSTPGVAALRRMRPAPLGTAPAPAQWAVEAEAATTLPHGVPLPVGRTDAAPGSLAWMAGVLLLPLSSLLGLLLWRQQSHRERPASMSSLASLGPSIHTSYWSDAGHMAMATTTGQPIKALCPVADGSEDIEFTTITDVLYRAGVQIVVASVMPSKQVTLARGIKVTADVLMEEVDAADFDLVACAGGMPGAEHFANSPALNKFVVDIKSQGKLYAAICATPCVMFASNAAIMEGVSIVTSFPAFHDKLQEKCPGVTVSKAAVVVDGQCVTSQGPGTAMAFALKLVEMTVGEDQAQEIAKALLYDLA</sequence>
<dbReference type="InterPro" id="IPR006287">
    <property type="entry name" value="DJ-1"/>
</dbReference>
<dbReference type="Pfam" id="PF01965">
    <property type="entry name" value="DJ-1_PfpI"/>
    <property type="match status" value="1"/>
</dbReference>
<accession>A0A7S1I2L4</accession>
<proteinExistence type="predicted"/>
<dbReference type="InterPro" id="IPR002818">
    <property type="entry name" value="DJ-1/PfpI"/>
</dbReference>
<dbReference type="NCBIfam" id="TIGR01383">
    <property type="entry name" value="not_thiJ"/>
    <property type="match status" value="1"/>
</dbReference>
<organism evidence="4">
    <name type="scientific">Eutreptiella gymnastica</name>
    <dbReference type="NCBI Taxonomy" id="73025"/>
    <lineage>
        <taxon>Eukaryota</taxon>
        <taxon>Discoba</taxon>
        <taxon>Euglenozoa</taxon>
        <taxon>Euglenida</taxon>
        <taxon>Spirocuta</taxon>
        <taxon>Euglenophyceae</taxon>
        <taxon>Eutreptiales</taxon>
        <taxon>Eutreptiaceae</taxon>
        <taxon>Eutreptiella</taxon>
    </lineage>
</organism>
<name>A0A7S1I2L4_9EUGL</name>
<dbReference type="Gene3D" id="3.40.50.880">
    <property type="match status" value="1"/>
</dbReference>
<keyword evidence="1" id="KW-0677">Repeat</keyword>
<dbReference type="InterPro" id="IPR029062">
    <property type="entry name" value="Class_I_gatase-like"/>
</dbReference>
<gene>
    <name evidence="4" type="ORF">EGYM00392_LOCUS9951</name>
</gene>
<dbReference type="FunFam" id="3.40.50.880:FF:000015">
    <property type="entry name" value="Protein DJ-1 homolog C"/>
    <property type="match status" value="1"/>
</dbReference>
<keyword evidence="2" id="KW-1133">Transmembrane helix</keyword>
<feature type="domain" description="DJ-1/PfpI" evidence="3">
    <location>
        <begin position="147"/>
        <end position="315"/>
    </location>
</feature>
<dbReference type="InterPro" id="IPR050325">
    <property type="entry name" value="Prot/Nucl_acid_deglycase"/>
</dbReference>
<dbReference type="SUPFAM" id="SSF52317">
    <property type="entry name" value="Class I glutamine amidotransferase-like"/>
    <property type="match status" value="1"/>
</dbReference>
<protein>
    <recommendedName>
        <fullName evidence="3">DJ-1/PfpI domain-containing protein</fullName>
    </recommendedName>
</protein>
<evidence type="ECO:0000256" key="1">
    <source>
        <dbReference type="ARBA" id="ARBA00022737"/>
    </source>
</evidence>
<dbReference type="EMBL" id="HBGA01026848">
    <property type="protein sequence ID" value="CAD8998881.1"/>
    <property type="molecule type" value="Transcribed_RNA"/>
</dbReference>
<dbReference type="CDD" id="cd03135">
    <property type="entry name" value="GATase1_DJ-1"/>
    <property type="match status" value="1"/>
</dbReference>
<evidence type="ECO:0000313" key="4">
    <source>
        <dbReference type="EMBL" id="CAD8998881.1"/>
    </source>
</evidence>
<dbReference type="AlphaFoldDB" id="A0A7S1I2L4"/>
<dbReference type="PANTHER" id="PTHR48094">
    <property type="entry name" value="PROTEIN/NUCLEIC ACID DEGLYCASE DJ-1-RELATED"/>
    <property type="match status" value="1"/>
</dbReference>
<feature type="transmembrane region" description="Helical" evidence="2">
    <location>
        <begin position="83"/>
        <end position="103"/>
    </location>
</feature>
<evidence type="ECO:0000256" key="2">
    <source>
        <dbReference type="SAM" id="Phobius"/>
    </source>
</evidence>
<reference evidence="4" key="1">
    <citation type="submission" date="2021-01" db="EMBL/GenBank/DDBJ databases">
        <authorList>
            <person name="Corre E."/>
            <person name="Pelletier E."/>
            <person name="Niang G."/>
            <person name="Scheremetjew M."/>
            <person name="Finn R."/>
            <person name="Kale V."/>
            <person name="Holt S."/>
            <person name="Cochrane G."/>
            <person name="Meng A."/>
            <person name="Brown T."/>
            <person name="Cohen L."/>
        </authorList>
    </citation>
    <scope>NUCLEOTIDE SEQUENCE</scope>
    <source>
        <strain evidence="4">NIES-381</strain>
    </source>
</reference>
<evidence type="ECO:0000259" key="3">
    <source>
        <dbReference type="Pfam" id="PF01965"/>
    </source>
</evidence>
<dbReference type="GO" id="GO:0005737">
    <property type="term" value="C:cytoplasm"/>
    <property type="evidence" value="ECO:0007669"/>
    <property type="project" value="TreeGrafter"/>
</dbReference>